<comment type="caution">
    <text evidence="1">The sequence shown here is derived from an EMBL/GenBank/DDBJ whole genome shotgun (WGS) entry which is preliminary data.</text>
</comment>
<protein>
    <submittedName>
        <fullName evidence="1">Uncharacterized protein</fullName>
    </submittedName>
</protein>
<name>A0A0C2CXA8_9BACT</name>
<gene>
    <name evidence="1" type="ORF">DB30_01304</name>
</gene>
<reference evidence="1 2" key="1">
    <citation type="submission" date="2014-12" db="EMBL/GenBank/DDBJ databases">
        <title>Genome assembly of Enhygromyxa salina DSM 15201.</title>
        <authorList>
            <person name="Sharma G."/>
            <person name="Subramanian S."/>
        </authorList>
    </citation>
    <scope>NUCLEOTIDE SEQUENCE [LARGE SCALE GENOMIC DNA]</scope>
    <source>
        <strain evidence="1 2">DSM 15201</strain>
    </source>
</reference>
<accession>A0A0C2CXA8</accession>
<dbReference type="Proteomes" id="UP000031599">
    <property type="component" value="Unassembled WGS sequence"/>
</dbReference>
<evidence type="ECO:0000313" key="2">
    <source>
        <dbReference type="Proteomes" id="UP000031599"/>
    </source>
</evidence>
<dbReference type="EMBL" id="JMCC02000128">
    <property type="protein sequence ID" value="KIG12487.1"/>
    <property type="molecule type" value="Genomic_DNA"/>
</dbReference>
<organism evidence="1 2">
    <name type="scientific">Enhygromyxa salina</name>
    <dbReference type="NCBI Taxonomy" id="215803"/>
    <lineage>
        <taxon>Bacteria</taxon>
        <taxon>Pseudomonadati</taxon>
        <taxon>Myxococcota</taxon>
        <taxon>Polyangia</taxon>
        <taxon>Nannocystales</taxon>
        <taxon>Nannocystaceae</taxon>
        <taxon>Enhygromyxa</taxon>
    </lineage>
</organism>
<evidence type="ECO:0000313" key="1">
    <source>
        <dbReference type="EMBL" id="KIG12487.1"/>
    </source>
</evidence>
<dbReference type="RefSeq" id="WP_052557588.1">
    <property type="nucleotide sequence ID" value="NZ_JMCC02000128.1"/>
</dbReference>
<sequence length="64" mass="6723">MAPGPAPVWLSDASDGAWSRELAIGDFVHGLELARDGQLLAVAGYASARLWCLPAFVDETPADP</sequence>
<proteinExistence type="predicted"/>
<dbReference type="AlphaFoldDB" id="A0A0C2CXA8"/>